<dbReference type="InterPro" id="IPR005607">
    <property type="entry name" value="BSD_dom"/>
</dbReference>
<sequence length="390" mass="43566">MFYNEEIAESCPDTKTEFVDESDANVYLSSSLNYLTGLGSGWLGNIWEKAKEQSNVAITATKRDLTEFVTVIHRDTSNAVSVVGDSAISLTEKIVQSADGCGDSNETDQSGTGLGRLIDTLLNKSQKQYTPFKERLAIMQTSLSTYTTDYEDEDYTEWKSNFNVDNFKDRISQLLVENTEVKKIHTELVPSVVSYSIFWMRYLYREQILRKEEDISKSLHDKETEFGWDSDSDIATPTNTRKKFHIESPSSSMSFQQIGSPDGADIDSDDSNSRHDNISSADSFVSIEEPDEAVAGSMSTKEILEQKIAMVASVKITASNDSSADNSSDSIMVIDPQDVDNISPKLKHSEDVTGNSSPKPSVMDFIHNMTVGSPNKSKHNERNEEWPDWD</sequence>
<comment type="caution">
    <text evidence="3">The sequence shown here is derived from an EMBL/GenBank/DDBJ whole genome shotgun (WGS) entry which is preliminary data.</text>
</comment>
<name>A0AAV7KG32_9METZ</name>
<dbReference type="SUPFAM" id="SSF140383">
    <property type="entry name" value="BSD domain-like"/>
    <property type="match status" value="1"/>
</dbReference>
<feature type="region of interest" description="Disordered" evidence="1">
    <location>
        <begin position="338"/>
        <end position="390"/>
    </location>
</feature>
<protein>
    <submittedName>
        <fullName evidence="3">BSD domain-containing protein 1-like</fullName>
    </submittedName>
</protein>
<gene>
    <name evidence="3" type="ORF">LOD99_13952</name>
</gene>
<dbReference type="InterPro" id="IPR051494">
    <property type="entry name" value="BSD_domain-containing"/>
</dbReference>
<accession>A0AAV7KG32</accession>
<dbReference type="Pfam" id="PF03909">
    <property type="entry name" value="BSD"/>
    <property type="match status" value="1"/>
</dbReference>
<dbReference type="GO" id="GO:0005737">
    <property type="term" value="C:cytoplasm"/>
    <property type="evidence" value="ECO:0007669"/>
    <property type="project" value="TreeGrafter"/>
</dbReference>
<dbReference type="EMBL" id="JAKMXF010000033">
    <property type="protein sequence ID" value="KAI6660366.1"/>
    <property type="molecule type" value="Genomic_DNA"/>
</dbReference>
<keyword evidence="4" id="KW-1185">Reference proteome</keyword>
<evidence type="ECO:0000256" key="1">
    <source>
        <dbReference type="SAM" id="MobiDB-lite"/>
    </source>
</evidence>
<dbReference type="PANTHER" id="PTHR16019:SF5">
    <property type="entry name" value="BSD DOMAIN-CONTAINING PROTEIN 1"/>
    <property type="match status" value="1"/>
</dbReference>
<feature type="region of interest" description="Disordered" evidence="1">
    <location>
        <begin position="245"/>
        <end position="299"/>
    </location>
</feature>
<evidence type="ECO:0000313" key="4">
    <source>
        <dbReference type="Proteomes" id="UP001165289"/>
    </source>
</evidence>
<reference evidence="3 4" key="1">
    <citation type="journal article" date="2023" name="BMC Biol.">
        <title>The compact genome of the sponge Oopsacas minuta (Hexactinellida) is lacking key metazoan core genes.</title>
        <authorList>
            <person name="Santini S."/>
            <person name="Schenkelaars Q."/>
            <person name="Jourda C."/>
            <person name="Duchesne M."/>
            <person name="Belahbib H."/>
            <person name="Rocher C."/>
            <person name="Selva M."/>
            <person name="Riesgo A."/>
            <person name="Vervoort M."/>
            <person name="Leys S.P."/>
            <person name="Kodjabachian L."/>
            <person name="Le Bivic A."/>
            <person name="Borchiellini C."/>
            <person name="Claverie J.M."/>
            <person name="Renard E."/>
        </authorList>
    </citation>
    <scope>NUCLEOTIDE SEQUENCE [LARGE SCALE GENOMIC DNA]</scope>
    <source>
        <strain evidence="3">SPO-2</strain>
    </source>
</reference>
<dbReference type="PROSITE" id="PS50858">
    <property type="entry name" value="BSD"/>
    <property type="match status" value="1"/>
</dbReference>
<evidence type="ECO:0000313" key="3">
    <source>
        <dbReference type="EMBL" id="KAI6660366.1"/>
    </source>
</evidence>
<proteinExistence type="predicted"/>
<feature type="compositionally biased region" description="Polar residues" evidence="1">
    <location>
        <begin position="248"/>
        <end position="259"/>
    </location>
</feature>
<evidence type="ECO:0000259" key="2">
    <source>
        <dbReference type="PROSITE" id="PS50858"/>
    </source>
</evidence>
<dbReference type="PANTHER" id="PTHR16019">
    <property type="entry name" value="SYNAPSE-ASSOCIATED PROTEIN"/>
    <property type="match status" value="1"/>
</dbReference>
<dbReference type="InterPro" id="IPR035925">
    <property type="entry name" value="BSD_dom_sf"/>
</dbReference>
<feature type="domain" description="BSD" evidence="2">
    <location>
        <begin position="158"/>
        <end position="210"/>
    </location>
</feature>
<organism evidence="3 4">
    <name type="scientific">Oopsacas minuta</name>
    <dbReference type="NCBI Taxonomy" id="111878"/>
    <lineage>
        <taxon>Eukaryota</taxon>
        <taxon>Metazoa</taxon>
        <taxon>Porifera</taxon>
        <taxon>Hexactinellida</taxon>
        <taxon>Hexasterophora</taxon>
        <taxon>Lyssacinosida</taxon>
        <taxon>Leucopsacidae</taxon>
        <taxon>Oopsacas</taxon>
    </lineage>
</organism>
<dbReference type="AlphaFoldDB" id="A0AAV7KG32"/>
<dbReference type="Proteomes" id="UP001165289">
    <property type="component" value="Unassembled WGS sequence"/>
</dbReference>
<dbReference type="SMART" id="SM00751">
    <property type="entry name" value="BSD"/>
    <property type="match status" value="1"/>
</dbReference>
<dbReference type="Gene3D" id="1.10.3970.10">
    <property type="entry name" value="BSD domain"/>
    <property type="match status" value="1"/>
</dbReference>
<feature type="compositionally biased region" description="Basic and acidic residues" evidence="1">
    <location>
        <begin position="378"/>
        <end position="390"/>
    </location>
</feature>